<evidence type="ECO:0000259" key="6">
    <source>
        <dbReference type="PROSITE" id="PS50949"/>
    </source>
</evidence>
<dbReference type="InterPro" id="IPR051446">
    <property type="entry name" value="HTH_trans_reg/aminotransferase"/>
</dbReference>
<keyword evidence="5" id="KW-0804">Transcription</keyword>
<dbReference type="Gene3D" id="3.40.640.10">
    <property type="entry name" value="Type I PLP-dependent aspartate aminotransferase-like (Major domain)"/>
    <property type="match status" value="1"/>
</dbReference>
<dbReference type="InterPro" id="IPR015421">
    <property type="entry name" value="PyrdxlP-dep_Trfase_major"/>
</dbReference>
<accession>A0A4P6V0N7</accession>
<dbReference type="InterPro" id="IPR015422">
    <property type="entry name" value="PyrdxlP-dep_Trfase_small"/>
</dbReference>
<dbReference type="OrthoDB" id="9804020at2"/>
<dbReference type="InterPro" id="IPR015424">
    <property type="entry name" value="PyrdxlP-dep_Trfase"/>
</dbReference>
<dbReference type="RefSeq" id="WP_131616646.1">
    <property type="nucleotide sequence ID" value="NZ_CP036532.1"/>
</dbReference>
<dbReference type="KEGG" id="rpod:E0E05_10415"/>
<dbReference type="Pfam" id="PF00392">
    <property type="entry name" value="GntR"/>
    <property type="match status" value="1"/>
</dbReference>
<dbReference type="Proteomes" id="UP000293719">
    <property type="component" value="Chromosome"/>
</dbReference>
<evidence type="ECO:0000256" key="1">
    <source>
        <dbReference type="ARBA" id="ARBA00005384"/>
    </source>
</evidence>
<keyword evidence="4" id="KW-0238">DNA-binding</keyword>
<dbReference type="PANTHER" id="PTHR46577:SF1">
    <property type="entry name" value="HTH-TYPE TRANSCRIPTIONAL REGULATORY PROTEIN GABR"/>
    <property type="match status" value="1"/>
</dbReference>
<evidence type="ECO:0000313" key="8">
    <source>
        <dbReference type="Proteomes" id="UP000293719"/>
    </source>
</evidence>
<dbReference type="PROSITE" id="PS50949">
    <property type="entry name" value="HTH_GNTR"/>
    <property type="match status" value="1"/>
</dbReference>
<evidence type="ECO:0000256" key="5">
    <source>
        <dbReference type="ARBA" id="ARBA00023163"/>
    </source>
</evidence>
<keyword evidence="8" id="KW-1185">Reference proteome</keyword>
<dbReference type="InterPro" id="IPR036390">
    <property type="entry name" value="WH_DNA-bd_sf"/>
</dbReference>
<dbReference type="GO" id="GO:0030170">
    <property type="term" value="F:pyridoxal phosphate binding"/>
    <property type="evidence" value="ECO:0007669"/>
    <property type="project" value="InterPro"/>
</dbReference>
<keyword evidence="2" id="KW-0663">Pyridoxal phosphate</keyword>
<keyword evidence="7" id="KW-0032">Aminotransferase</keyword>
<dbReference type="AlphaFoldDB" id="A0A4P6V0N7"/>
<comment type="similarity">
    <text evidence="1">In the C-terminal section; belongs to the class-I pyridoxal-phosphate-dependent aminotransferase family.</text>
</comment>
<keyword evidence="7" id="KW-0808">Transferase</keyword>
<gene>
    <name evidence="7" type="ORF">E0E05_10415</name>
</gene>
<sequence>MTTWLPDLSRDNGPLYLELANRIQQDIESGSLPAGVKLPPQRNLAFDIGVTVGTVSRAYAVVRERGLVTGEVGRGTFVASRETGVPNGQLPITLRPPGGYHEEARADVIRLDSSAAFSEAGAAEIRPLLAEVSRDGCDEMAGYVRGIEPDWRKAGADWIALGSRWRPEEENVLPTSGAQGALISIIAGATNPGDRIACEALTFAGVPRSAQLIGRGAVSVAIDEKGILPESFETVCAQQHPRLLFLMPAVHTPLTVALSPERRRAIIEIARRYNVLIIEDHLYASVTPDPYEPIAALAPDITFHIGGLSKAVAAGLRAGWVATPAHMTARVWSAQKMLTGGSSYLLSDMAARMVNSGAAMDVRTRVREEIARRVTVMRTVFEGCDIKIRDYTPFAWLKLPEPWLSGTFKAAAYEEKVRIDDEDEFKAGRGDQRFHGVRVAFAAMAKDIETMEIGARRLRRLLDAGPAAYHSYN</sequence>
<evidence type="ECO:0000256" key="3">
    <source>
        <dbReference type="ARBA" id="ARBA00023015"/>
    </source>
</evidence>
<dbReference type="InterPro" id="IPR000524">
    <property type="entry name" value="Tscrpt_reg_HTH_GntR"/>
</dbReference>
<dbReference type="CDD" id="cd00609">
    <property type="entry name" value="AAT_like"/>
    <property type="match status" value="1"/>
</dbReference>
<dbReference type="CDD" id="cd07377">
    <property type="entry name" value="WHTH_GntR"/>
    <property type="match status" value="1"/>
</dbReference>
<dbReference type="Gene3D" id="1.10.10.10">
    <property type="entry name" value="Winged helix-like DNA-binding domain superfamily/Winged helix DNA-binding domain"/>
    <property type="match status" value="1"/>
</dbReference>
<dbReference type="SMART" id="SM00345">
    <property type="entry name" value="HTH_GNTR"/>
    <property type="match status" value="1"/>
</dbReference>
<dbReference type="GeneID" id="90767710"/>
<dbReference type="GO" id="GO:0003700">
    <property type="term" value="F:DNA-binding transcription factor activity"/>
    <property type="evidence" value="ECO:0007669"/>
    <property type="project" value="InterPro"/>
</dbReference>
<dbReference type="GO" id="GO:0008483">
    <property type="term" value="F:transaminase activity"/>
    <property type="evidence" value="ECO:0007669"/>
    <property type="project" value="UniProtKB-KW"/>
</dbReference>
<dbReference type="GO" id="GO:0003677">
    <property type="term" value="F:DNA binding"/>
    <property type="evidence" value="ECO:0007669"/>
    <property type="project" value="UniProtKB-KW"/>
</dbReference>
<dbReference type="Pfam" id="PF00155">
    <property type="entry name" value="Aminotran_1_2"/>
    <property type="match status" value="1"/>
</dbReference>
<evidence type="ECO:0000313" key="7">
    <source>
        <dbReference type="EMBL" id="QBK30967.1"/>
    </source>
</evidence>
<evidence type="ECO:0000256" key="2">
    <source>
        <dbReference type="ARBA" id="ARBA00022898"/>
    </source>
</evidence>
<dbReference type="InterPro" id="IPR036388">
    <property type="entry name" value="WH-like_DNA-bd_sf"/>
</dbReference>
<dbReference type="EMBL" id="CP036532">
    <property type="protein sequence ID" value="QBK30967.1"/>
    <property type="molecule type" value="Genomic_DNA"/>
</dbReference>
<protein>
    <submittedName>
        <fullName evidence="7">PLP-dependent aminotransferase family protein</fullName>
    </submittedName>
</protein>
<dbReference type="SUPFAM" id="SSF53383">
    <property type="entry name" value="PLP-dependent transferases"/>
    <property type="match status" value="1"/>
</dbReference>
<dbReference type="InterPro" id="IPR004839">
    <property type="entry name" value="Aminotransferase_I/II_large"/>
</dbReference>
<dbReference type="Gene3D" id="3.90.1150.10">
    <property type="entry name" value="Aspartate Aminotransferase, domain 1"/>
    <property type="match status" value="1"/>
</dbReference>
<organism evidence="7 8">
    <name type="scientific">Roseitalea porphyridii</name>
    <dbReference type="NCBI Taxonomy" id="1852022"/>
    <lineage>
        <taxon>Bacteria</taxon>
        <taxon>Pseudomonadati</taxon>
        <taxon>Pseudomonadota</taxon>
        <taxon>Alphaproteobacteria</taxon>
        <taxon>Hyphomicrobiales</taxon>
        <taxon>Ahrensiaceae</taxon>
        <taxon>Roseitalea</taxon>
    </lineage>
</organism>
<proteinExistence type="inferred from homology"/>
<reference evidence="7 8" key="1">
    <citation type="journal article" date="2017" name="Int. J. Syst. Evol. Microbiol.">
        <title>Roseitalea porphyridii gen. nov., sp. nov., isolated from a red alga, and reclassification of Hoeflea suaedae Chung et al. 2013 as Pseudohoeflea suaedae gen. nov., comb. nov.</title>
        <authorList>
            <person name="Hyeon J.W."/>
            <person name="Jeong S.E."/>
            <person name="Baek K."/>
            <person name="Jeon C.O."/>
        </authorList>
    </citation>
    <scope>NUCLEOTIDE SEQUENCE [LARGE SCALE GENOMIC DNA]</scope>
    <source>
        <strain evidence="7 8">MA7-20</strain>
    </source>
</reference>
<feature type="domain" description="HTH gntR-type" evidence="6">
    <location>
        <begin position="13"/>
        <end position="81"/>
    </location>
</feature>
<keyword evidence="3" id="KW-0805">Transcription regulation</keyword>
<name>A0A4P6V0N7_9HYPH</name>
<dbReference type="PANTHER" id="PTHR46577">
    <property type="entry name" value="HTH-TYPE TRANSCRIPTIONAL REGULATORY PROTEIN GABR"/>
    <property type="match status" value="1"/>
</dbReference>
<dbReference type="SUPFAM" id="SSF46785">
    <property type="entry name" value="Winged helix' DNA-binding domain"/>
    <property type="match status" value="1"/>
</dbReference>
<evidence type="ECO:0000256" key="4">
    <source>
        <dbReference type="ARBA" id="ARBA00023125"/>
    </source>
</evidence>